<feature type="domain" description="Cytochrome c" evidence="6">
    <location>
        <begin position="8"/>
        <end position="115"/>
    </location>
</feature>
<keyword evidence="9" id="KW-1185">Reference proteome</keyword>
<dbReference type="Proteomes" id="UP000623307">
    <property type="component" value="Chromosome 1"/>
</dbReference>
<evidence type="ECO:0000313" key="9">
    <source>
        <dbReference type="Proteomes" id="UP000623307"/>
    </source>
</evidence>
<proteinExistence type="predicted"/>
<name>A0A375GNK6_9BURK</name>
<organism evidence="8">
    <name type="scientific">Cupriavidus oxalaticus</name>
    <dbReference type="NCBI Taxonomy" id="96344"/>
    <lineage>
        <taxon>Bacteria</taxon>
        <taxon>Pseudomonadati</taxon>
        <taxon>Pseudomonadota</taxon>
        <taxon>Betaproteobacteria</taxon>
        <taxon>Burkholderiales</taxon>
        <taxon>Burkholderiaceae</taxon>
        <taxon>Cupriavidus</taxon>
    </lineage>
</organism>
<evidence type="ECO:0000256" key="2">
    <source>
        <dbReference type="ARBA" id="ARBA00022723"/>
    </source>
</evidence>
<dbReference type="Proteomes" id="UP000256862">
    <property type="component" value="Plasmid CO2235_mp"/>
</dbReference>
<protein>
    <submittedName>
        <fullName evidence="7 8">Cytochrome c</fullName>
    </submittedName>
</protein>
<evidence type="ECO:0000313" key="7">
    <source>
        <dbReference type="EMBL" id="QRQ91124.1"/>
    </source>
</evidence>
<keyword evidence="5" id="KW-0732">Signal</keyword>
<reference evidence="7 9" key="2">
    <citation type="submission" date="2021-02" db="EMBL/GenBank/DDBJ databases">
        <title>Complete Genome Sequence of Cupriavidus oxalaticus Strain Ox1, a Soil Oxalate-Degrading Species.</title>
        <authorList>
            <person name="Palmieri F."/>
            <person name="Udriet P."/>
            <person name="Deuasquier M."/>
            <person name="Beaudoing E."/>
            <person name="Johnson S.L."/>
            <person name="Davenport K.W."/>
            <person name="Chain P.S."/>
            <person name="Bindschedler S."/>
            <person name="Junier P."/>
        </authorList>
    </citation>
    <scope>NUCLEOTIDE SEQUENCE [LARGE SCALE GENOMIC DNA]</scope>
    <source>
        <strain evidence="7 9">Ox1</strain>
    </source>
</reference>
<accession>A0A375GNK6</accession>
<feature type="chain" id="PRO_5016771786" evidence="5">
    <location>
        <begin position="33"/>
        <end position="136"/>
    </location>
</feature>
<dbReference type="SUPFAM" id="SSF46626">
    <property type="entry name" value="Cytochrome c"/>
    <property type="match status" value="1"/>
</dbReference>
<dbReference type="GO" id="GO:0020037">
    <property type="term" value="F:heme binding"/>
    <property type="evidence" value="ECO:0007669"/>
    <property type="project" value="InterPro"/>
</dbReference>
<dbReference type="EMBL" id="OGUS01000140">
    <property type="protein sequence ID" value="SPC20827.1"/>
    <property type="molecule type" value="Genomic_DNA"/>
</dbReference>
<dbReference type="Pfam" id="PF13442">
    <property type="entry name" value="Cytochrome_CBB3"/>
    <property type="match status" value="1"/>
</dbReference>
<dbReference type="GeneID" id="303490035"/>
<evidence type="ECO:0000256" key="1">
    <source>
        <dbReference type="ARBA" id="ARBA00022617"/>
    </source>
</evidence>
<evidence type="ECO:0000256" key="5">
    <source>
        <dbReference type="SAM" id="SignalP"/>
    </source>
</evidence>
<evidence type="ECO:0000256" key="4">
    <source>
        <dbReference type="PROSITE-ProRule" id="PRU00433"/>
    </source>
</evidence>
<feature type="signal peptide" evidence="5">
    <location>
        <begin position="1"/>
        <end position="32"/>
    </location>
</feature>
<keyword evidence="3 4" id="KW-0408">Iron</keyword>
<evidence type="ECO:0000259" key="6">
    <source>
        <dbReference type="PROSITE" id="PS51007"/>
    </source>
</evidence>
<evidence type="ECO:0000256" key="3">
    <source>
        <dbReference type="ARBA" id="ARBA00023004"/>
    </source>
</evidence>
<keyword evidence="2 4" id="KW-0479">Metal-binding</keyword>
<dbReference type="GO" id="GO:0046872">
    <property type="term" value="F:metal ion binding"/>
    <property type="evidence" value="ECO:0007669"/>
    <property type="project" value="UniProtKB-KW"/>
</dbReference>
<sequence>MDPLALIARAWRGATVTMLAAALLTAPAAASAQPTPARQAQLAHWLRDDCGACHGMTLRGGLGPPLTREALAGKPPESLVATVLYGRPGTAMPPWQPFMTQDEAQWLIERLRAGTPPTVMPTAMPAVMPVNAAPAR</sequence>
<gene>
    <name evidence="8" type="ORF">CO2235_MP50014</name>
    <name evidence="7" type="ORF">JTE92_10895</name>
</gene>
<dbReference type="InterPro" id="IPR009056">
    <property type="entry name" value="Cyt_c-like_dom"/>
</dbReference>
<dbReference type="AlphaFoldDB" id="A0A375GNK6"/>
<dbReference type="Gene3D" id="1.10.760.10">
    <property type="entry name" value="Cytochrome c-like domain"/>
    <property type="match status" value="1"/>
</dbReference>
<dbReference type="EMBL" id="CP069811">
    <property type="protein sequence ID" value="QRQ91124.1"/>
    <property type="molecule type" value="Genomic_DNA"/>
</dbReference>
<evidence type="ECO:0000313" key="8">
    <source>
        <dbReference type="EMBL" id="SPC20827.1"/>
    </source>
</evidence>
<dbReference type="OrthoDB" id="8689082at2"/>
<dbReference type="GO" id="GO:0009055">
    <property type="term" value="F:electron transfer activity"/>
    <property type="evidence" value="ECO:0007669"/>
    <property type="project" value="InterPro"/>
</dbReference>
<reference evidence="8" key="1">
    <citation type="submission" date="2018-01" db="EMBL/GenBank/DDBJ databases">
        <authorList>
            <person name="Clerissi C."/>
        </authorList>
    </citation>
    <scope>NUCLEOTIDE SEQUENCE</scope>
    <source>
        <strain evidence="8">Cupriavidus oxalaticus LMG 2235</strain>
    </source>
</reference>
<dbReference type="RefSeq" id="WP_063237392.1">
    <property type="nucleotide sequence ID" value="NZ_CP069809.1"/>
</dbReference>
<keyword evidence="1 4" id="KW-0349">Heme</keyword>
<dbReference type="InterPro" id="IPR036909">
    <property type="entry name" value="Cyt_c-like_dom_sf"/>
</dbReference>
<dbReference type="PROSITE" id="PS51007">
    <property type="entry name" value="CYTC"/>
    <property type="match status" value="1"/>
</dbReference>